<organism evidence="1 2">
    <name type="scientific">Methylorubrum populi</name>
    <dbReference type="NCBI Taxonomy" id="223967"/>
    <lineage>
        <taxon>Bacteria</taxon>
        <taxon>Pseudomonadati</taxon>
        <taxon>Pseudomonadota</taxon>
        <taxon>Alphaproteobacteria</taxon>
        <taxon>Hyphomicrobiales</taxon>
        <taxon>Methylobacteriaceae</taxon>
        <taxon>Methylorubrum</taxon>
    </lineage>
</organism>
<name>A0A833J4T6_9HYPH</name>
<reference evidence="1 2" key="1">
    <citation type="submission" date="2019-10" db="EMBL/GenBank/DDBJ databases">
        <title>Draft Genome Sequence of the Caffeine Degrading Methylotroph Methylorubrum populi PINKEL.</title>
        <authorList>
            <person name="Dawson S.C."/>
            <person name="Zhang X."/>
            <person name="Wright M.E."/>
            <person name="Sharma G."/>
            <person name="Langner J.T."/>
            <person name="Ditty J.L."/>
            <person name="Subuyuj G.A."/>
        </authorList>
    </citation>
    <scope>NUCLEOTIDE SEQUENCE [LARGE SCALE GENOMIC DNA]</scope>
    <source>
        <strain evidence="1 2">Pinkel</strain>
    </source>
</reference>
<dbReference type="InterPro" id="IPR012334">
    <property type="entry name" value="Pectin_lyas_fold"/>
</dbReference>
<dbReference type="AlphaFoldDB" id="A0A833J4T6"/>
<sequence length="580" mass="61393">MPYARPYNRVYSFQNFQAGNPSRPLPADQVDAEFNEVKLSLDQTQSNLKKIQRSDGALANGVVTKDSLAPSMSIGFTFRGAWAVDTSYAEGDGVAYGTKFYRARLSMLSAADNRPDLSSAAWDPLVNLQDLVEVLQAADLLKPGNPLGDLLRSKFGPEDLALGSQLGDALNAKFDSGDLGPGNPLGDALADKLSAVAATPAITTAGAAGASTGRVVNIPYLLGLRNKTINPRRYATWAGAMDDMGDGFTLDIPAGIFEADNDSLRLALTNKTWAIRGEGQGVSQLRFQSGNGIEASQDSYFRRMSIQGLSLYTSAKRAGSAILIVRPQTAASHELGVTIRDVEMMGLDRNAHAWTTGIEVIHGWNTIIENCLFNGLDGPGIGNGTVAGNGVVLRGASTPTTISKLQVYLAENGIYAPPGSNNEGLIVSECQLVGVNQGVFLDDGANAPLVEMRGGHCAAYKFGLKNVNRNSTKVSGVTFYKRPESTSDWVGVQCESSPHSDIIGCGFFGFKGTAPGGKATGITVVNSIGTLAANNTFVECDVAHAPVNGPYFARNNRSRDVTTWNANPNAEGNVEAPLVY</sequence>
<evidence type="ECO:0000313" key="2">
    <source>
        <dbReference type="Proteomes" id="UP000469949"/>
    </source>
</evidence>
<dbReference type="EMBL" id="WEKV01000014">
    <property type="protein sequence ID" value="KAB7783662.1"/>
    <property type="molecule type" value="Genomic_DNA"/>
</dbReference>
<dbReference type="InterPro" id="IPR011050">
    <property type="entry name" value="Pectin_lyase_fold/virulence"/>
</dbReference>
<dbReference type="Gene3D" id="2.160.20.10">
    <property type="entry name" value="Single-stranded right-handed beta-helix, Pectin lyase-like"/>
    <property type="match status" value="1"/>
</dbReference>
<protein>
    <submittedName>
        <fullName evidence="1">Uncharacterized protein</fullName>
    </submittedName>
</protein>
<dbReference type="RefSeq" id="WP_152277823.1">
    <property type="nucleotide sequence ID" value="NZ_WEKV01000014.1"/>
</dbReference>
<dbReference type="SUPFAM" id="SSF51126">
    <property type="entry name" value="Pectin lyase-like"/>
    <property type="match status" value="1"/>
</dbReference>
<dbReference type="Proteomes" id="UP000469949">
    <property type="component" value="Unassembled WGS sequence"/>
</dbReference>
<accession>A0A833J4T6</accession>
<dbReference type="Gene3D" id="2.10.10.20">
    <property type="entry name" value="Carbohydrate-binding module superfamily 5/12"/>
    <property type="match status" value="1"/>
</dbReference>
<comment type="caution">
    <text evidence="1">The sequence shown here is derived from an EMBL/GenBank/DDBJ whole genome shotgun (WGS) entry which is preliminary data.</text>
</comment>
<gene>
    <name evidence="1" type="ORF">F8B43_3585</name>
</gene>
<proteinExistence type="predicted"/>
<evidence type="ECO:0000313" key="1">
    <source>
        <dbReference type="EMBL" id="KAB7783662.1"/>
    </source>
</evidence>